<organism evidence="1 2">
    <name type="scientific">Exidia glandulosa HHB12029</name>
    <dbReference type="NCBI Taxonomy" id="1314781"/>
    <lineage>
        <taxon>Eukaryota</taxon>
        <taxon>Fungi</taxon>
        <taxon>Dikarya</taxon>
        <taxon>Basidiomycota</taxon>
        <taxon>Agaricomycotina</taxon>
        <taxon>Agaricomycetes</taxon>
        <taxon>Auriculariales</taxon>
        <taxon>Exidiaceae</taxon>
        <taxon>Exidia</taxon>
    </lineage>
</organism>
<dbReference type="InParanoid" id="A0A165LDJ3"/>
<evidence type="ECO:0008006" key="3">
    <source>
        <dbReference type="Google" id="ProtNLM"/>
    </source>
</evidence>
<evidence type="ECO:0000313" key="2">
    <source>
        <dbReference type="Proteomes" id="UP000077266"/>
    </source>
</evidence>
<evidence type="ECO:0000313" key="1">
    <source>
        <dbReference type="EMBL" id="KZV97722.1"/>
    </source>
</evidence>
<gene>
    <name evidence="1" type="ORF">EXIGLDRAFT_764228</name>
</gene>
<protein>
    <recommendedName>
        <fullName evidence="3">F-box domain-containing protein</fullName>
    </recommendedName>
</protein>
<proteinExistence type="predicted"/>
<dbReference type="EMBL" id="KV425927">
    <property type="protein sequence ID" value="KZV97722.1"/>
    <property type="molecule type" value="Genomic_DNA"/>
</dbReference>
<dbReference type="Proteomes" id="UP000077266">
    <property type="component" value="Unassembled WGS sequence"/>
</dbReference>
<sequence>MPLAKLDSITAAEARRLNAQLKFLGSPRVQLSVLLNTSNNTFFPSATFVRKHLSRAVELDVIVHGNSPTHTESDIFLKLLSTATPLLHTLSVSFDCSSKLESFLISSPWFGGSAPSLRRCRFYKAAFYAPVFSFVRVVFFLVDDNSRLEHLNAVLYQFPQLEELCIRCHNPLDRSRSRLKSPPGLMCLWLEGRVARLLKYLDSRAVPSVIIRQTVTPELTRMRHLVREPVKILDIIPYEDQPDLVFRSLLVRITESPQRSRVLEIEIPIADELVNDLLFSHLTTLSLHDPHRLRDVELPSMPALTHLAVYVAGPLAALHDALQPWALPRLRRLELVFTCAPGTNHRDCPAADITKFITLNLQAKSRSVGLVIRGAKVIEPSVAELSAHVASLDVEFHVRVPNAAPVWVRAADFENVWNGEVTLRDAM</sequence>
<keyword evidence="2" id="KW-1185">Reference proteome</keyword>
<accession>A0A165LDJ3</accession>
<dbReference type="AlphaFoldDB" id="A0A165LDJ3"/>
<reference evidence="1 2" key="1">
    <citation type="journal article" date="2016" name="Mol. Biol. Evol.">
        <title>Comparative Genomics of Early-Diverging Mushroom-Forming Fungi Provides Insights into the Origins of Lignocellulose Decay Capabilities.</title>
        <authorList>
            <person name="Nagy L.G."/>
            <person name="Riley R."/>
            <person name="Tritt A."/>
            <person name="Adam C."/>
            <person name="Daum C."/>
            <person name="Floudas D."/>
            <person name="Sun H."/>
            <person name="Yadav J.S."/>
            <person name="Pangilinan J."/>
            <person name="Larsson K.H."/>
            <person name="Matsuura K."/>
            <person name="Barry K."/>
            <person name="Labutti K."/>
            <person name="Kuo R."/>
            <person name="Ohm R.A."/>
            <person name="Bhattacharya S.S."/>
            <person name="Shirouzu T."/>
            <person name="Yoshinaga Y."/>
            <person name="Martin F.M."/>
            <person name="Grigoriev I.V."/>
            <person name="Hibbett D.S."/>
        </authorList>
    </citation>
    <scope>NUCLEOTIDE SEQUENCE [LARGE SCALE GENOMIC DNA]</scope>
    <source>
        <strain evidence="1 2">HHB12029</strain>
    </source>
</reference>
<name>A0A165LDJ3_EXIGL</name>